<protein>
    <submittedName>
        <fullName evidence="1">Histone deacetylase superfamily</fullName>
    </submittedName>
</protein>
<gene>
    <name evidence="1" type="ORF">BVC80_209g190</name>
</gene>
<dbReference type="STRING" id="56857.A0A200QD96"/>
<dbReference type="OMA" id="CSPRYIT"/>
<reference evidence="1 2" key="1">
    <citation type="journal article" date="2017" name="Mol. Plant">
        <title>The Genome of Medicinal Plant Macleaya cordata Provides New Insights into Benzylisoquinoline Alkaloids Metabolism.</title>
        <authorList>
            <person name="Liu X."/>
            <person name="Liu Y."/>
            <person name="Huang P."/>
            <person name="Ma Y."/>
            <person name="Qing Z."/>
            <person name="Tang Q."/>
            <person name="Cao H."/>
            <person name="Cheng P."/>
            <person name="Zheng Y."/>
            <person name="Yuan Z."/>
            <person name="Zhou Y."/>
            <person name="Liu J."/>
            <person name="Tang Z."/>
            <person name="Zhuo Y."/>
            <person name="Zhang Y."/>
            <person name="Yu L."/>
            <person name="Huang J."/>
            <person name="Yang P."/>
            <person name="Peng Q."/>
            <person name="Zhang J."/>
            <person name="Jiang W."/>
            <person name="Zhang Z."/>
            <person name="Lin K."/>
            <person name="Ro D.K."/>
            <person name="Chen X."/>
            <person name="Xiong X."/>
            <person name="Shang Y."/>
            <person name="Huang S."/>
            <person name="Zeng J."/>
        </authorList>
    </citation>
    <scope>NUCLEOTIDE SEQUENCE [LARGE SCALE GENOMIC DNA]</scope>
    <source>
        <strain evidence="2">cv. BLH2017</strain>
        <tissue evidence="1">Root</tissue>
    </source>
</reference>
<name>A0A200QD96_MACCD</name>
<dbReference type="InterPro" id="IPR023696">
    <property type="entry name" value="Ureohydrolase_dom_sf"/>
</dbReference>
<keyword evidence="2" id="KW-1185">Reference proteome</keyword>
<dbReference type="OrthoDB" id="1919068at2759"/>
<dbReference type="InParanoid" id="A0A200QD96"/>
<dbReference type="SUPFAM" id="SSF52768">
    <property type="entry name" value="Arginase/deacetylase"/>
    <property type="match status" value="1"/>
</dbReference>
<dbReference type="AlphaFoldDB" id="A0A200QD96"/>
<evidence type="ECO:0000313" key="1">
    <source>
        <dbReference type="EMBL" id="OVA08454.1"/>
    </source>
</evidence>
<dbReference type="Proteomes" id="UP000195402">
    <property type="component" value="Unassembled WGS sequence"/>
</dbReference>
<comment type="caution">
    <text evidence="1">The sequence shown here is derived from an EMBL/GenBank/DDBJ whole genome shotgun (WGS) entry which is preliminary data.</text>
</comment>
<proteinExistence type="predicted"/>
<sequence length="99" mass="10931">MATTSSSCTAVSGSSSVIGPETLRRNRVLSSKLYFDVPLTKVPVIYSSSYDIAFFGIEKLHPFDSSKWGRICQFLIKDGVLDKTRIVEPLEASKDDLLV</sequence>
<organism evidence="1 2">
    <name type="scientific">Macleaya cordata</name>
    <name type="common">Five-seeded plume-poppy</name>
    <name type="synonym">Bocconia cordata</name>
    <dbReference type="NCBI Taxonomy" id="56857"/>
    <lineage>
        <taxon>Eukaryota</taxon>
        <taxon>Viridiplantae</taxon>
        <taxon>Streptophyta</taxon>
        <taxon>Embryophyta</taxon>
        <taxon>Tracheophyta</taxon>
        <taxon>Spermatophyta</taxon>
        <taxon>Magnoliopsida</taxon>
        <taxon>Ranunculales</taxon>
        <taxon>Papaveraceae</taxon>
        <taxon>Papaveroideae</taxon>
        <taxon>Macleaya</taxon>
    </lineage>
</organism>
<dbReference type="EMBL" id="MVGT01002328">
    <property type="protein sequence ID" value="OVA08454.1"/>
    <property type="molecule type" value="Genomic_DNA"/>
</dbReference>
<evidence type="ECO:0000313" key="2">
    <source>
        <dbReference type="Proteomes" id="UP000195402"/>
    </source>
</evidence>
<accession>A0A200QD96</accession>